<reference evidence="2" key="1">
    <citation type="journal article" date="2019" name="Int. J. Syst. Evol. Microbiol.">
        <title>The Global Catalogue of Microorganisms (GCM) 10K type strain sequencing project: providing services to taxonomists for standard genome sequencing and annotation.</title>
        <authorList>
            <consortium name="The Broad Institute Genomics Platform"/>
            <consortium name="The Broad Institute Genome Sequencing Center for Infectious Disease"/>
            <person name="Wu L."/>
            <person name="Ma J."/>
        </authorList>
    </citation>
    <scope>NUCLEOTIDE SEQUENCE [LARGE SCALE GENOMIC DNA]</scope>
    <source>
        <strain evidence="2">JCM 16908</strain>
    </source>
</reference>
<keyword evidence="2" id="KW-1185">Reference proteome</keyword>
<dbReference type="EMBL" id="BAAAZR010000060">
    <property type="protein sequence ID" value="GAA3844278.1"/>
    <property type="molecule type" value="Genomic_DNA"/>
</dbReference>
<dbReference type="Proteomes" id="UP001500888">
    <property type="component" value="Unassembled WGS sequence"/>
</dbReference>
<dbReference type="RefSeq" id="WP_344952901.1">
    <property type="nucleotide sequence ID" value="NZ_BAAAZR010000060.1"/>
</dbReference>
<organism evidence="1 2">
    <name type="scientific">Sphaerisporangium flaviroseum</name>
    <dbReference type="NCBI Taxonomy" id="509199"/>
    <lineage>
        <taxon>Bacteria</taxon>
        <taxon>Bacillati</taxon>
        <taxon>Actinomycetota</taxon>
        <taxon>Actinomycetes</taxon>
        <taxon>Streptosporangiales</taxon>
        <taxon>Streptosporangiaceae</taxon>
        <taxon>Sphaerisporangium</taxon>
    </lineage>
</organism>
<evidence type="ECO:0000313" key="1">
    <source>
        <dbReference type="EMBL" id="GAA3844278.1"/>
    </source>
</evidence>
<proteinExistence type="predicted"/>
<sequence length="81" mass="9045">MDLVTFAGVALGAERGLVERGQEHARFRERVNVLEEKTLLRKCAGWIPYFAWALDRSPEPYSSVSLIIRSASGGLGQIEIR</sequence>
<accession>A0ABP7JH25</accession>
<gene>
    <name evidence="1" type="ORF">GCM10022226_79220</name>
</gene>
<name>A0ABP7JH25_9ACTN</name>
<evidence type="ECO:0000313" key="2">
    <source>
        <dbReference type="Proteomes" id="UP001500888"/>
    </source>
</evidence>
<comment type="caution">
    <text evidence="1">The sequence shown here is derived from an EMBL/GenBank/DDBJ whole genome shotgun (WGS) entry which is preliminary data.</text>
</comment>
<protein>
    <submittedName>
        <fullName evidence="1">Uncharacterized protein</fullName>
    </submittedName>
</protein>